<sequence length="173" mass="19526">MVVFTFVSESSHAGHIELVPEDSRYSTYAMDRRTGWTHERDDISISKIVDGTSRPLGIASVKSRTVTCNEHTIVMRRSHAWSLSDVFMASNGLQLKWKVRYTLGAELRVVNDDAHSDPSRTVAVYKSQLVWRPKAPPTLVVHEEGLPVLDEVIATAVYIARRLVMLNEGNEEY</sequence>
<dbReference type="GeneID" id="19299522"/>
<dbReference type="KEGG" id="gtr:GLOTRDRAFT_112272"/>
<organism evidence="2 3">
    <name type="scientific">Gloeophyllum trabeum (strain ATCC 11539 / FP-39264 / Madison 617)</name>
    <name type="common">Brown rot fungus</name>
    <dbReference type="NCBI Taxonomy" id="670483"/>
    <lineage>
        <taxon>Eukaryota</taxon>
        <taxon>Fungi</taxon>
        <taxon>Dikarya</taxon>
        <taxon>Basidiomycota</taxon>
        <taxon>Agaricomycotina</taxon>
        <taxon>Agaricomycetes</taxon>
        <taxon>Gloeophyllales</taxon>
        <taxon>Gloeophyllaceae</taxon>
        <taxon>Gloeophyllum</taxon>
    </lineage>
</organism>
<dbReference type="HOGENOM" id="CLU_1547747_0_0_1"/>
<gene>
    <name evidence="2" type="ORF">GLOTRDRAFT_112272</name>
</gene>
<name>S7PYD3_GLOTA</name>
<dbReference type="EMBL" id="KB469308">
    <property type="protein sequence ID" value="EPQ52362.1"/>
    <property type="molecule type" value="Genomic_DNA"/>
</dbReference>
<feature type="domain" description="DUF6593" evidence="1">
    <location>
        <begin position="28"/>
        <end position="162"/>
    </location>
</feature>
<proteinExistence type="predicted"/>
<dbReference type="OrthoDB" id="3141412at2759"/>
<dbReference type="Proteomes" id="UP000030669">
    <property type="component" value="Unassembled WGS sequence"/>
</dbReference>
<protein>
    <recommendedName>
        <fullName evidence="1">DUF6593 domain-containing protein</fullName>
    </recommendedName>
</protein>
<dbReference type="RefSeq" id="XP_007869514.1">
    <property type="nucleotide sequence ID" value="XM_007871323.1"/>
</dbReference>
<evidence type="ECO:0000313" key="3">
    <source>
        <dbReference type="Proteomes" id="UP000030669"/>
    </source>
</evidence>
<dbReference type="InterPro" id="IPR046528">
    <property type="entry name" value="DUF6593"/>
</dbReference>
<accession>S7PYD3</accession>
<dbReference type="Pfam" id="PF20236">
    <property type="entry name" value="DUF6593"/>
    <property type="match status" value="1"/>
</dbReference>
<evidence type="ECO:0000313" key="2">
    <source>
        <dbReference type="EMBL" id="EPQ52362.1"/>
    </source>
</evidence>
<dbReference type="AlphaFoldDB" id="S7PYD3"/>
<evidence type="ECO:0000259" key="1">
    <source>
        <dbReference type="Pfam" id="PF20236"/>
    </source>
</evidence>
<reference evidence="2 3" key="1">
    <citation type="journal article" date="2012" name="Science">
        <title>The Paleozoic origin of enzymatic lignin decomposition reconstructed from 31 fungal genomes.</title>
        <authorList>
            <person name="Floudas D."/>
            <person name="Binder M."/>
            <person name="Riley R."/>
            <person name="Barry K."/>
            <person name="Blanchette R.A."/>
            <person name="Henrissat B."/>
            <person name="Martinez A.T."/>
            <person name="Otillar R."/>
            <person name="Spatafora J.W."/>
            <person name="Yadav J.S."/>
            <person name="Aerts A."/>
            <person name="Benoit I."/>
            <person name="Boyd A."/>
            <person name="Carlson A."/>
            <person name="Copeland A."/>
            <person name="Coutinho P.M."/>
            <person name="de Vries R.P."/>
            <person name="Ferreira P."/>
            <person name="Findley K."/>
            <person name="Foster B."/>
            <person name="Gaskell J."/>
            <person name="Glotzer D."/>
            <person name="Gorecki P."/>
            <person name="Heitman J."/>
            <person name="Hesse C."/>
            <person name="Hori C."/>
            <person name="Igarashi K."/>
            <person name="Jurgens J.A."/>
            <person name="Kallen N."/>
            <person name="Kersten P."/>
            <person name="Kohler A."/>
            <person name="Kuees U."/>
            <person name="Kumar T.K.A."/>
            <person name="Kuo A."/>
            <person name="LaButti K."/>
            <person name="Larrondo L.F."/>
            <person name="Lindquist E."/>
            <person name="Ling A."/>
            <person name="Lombard V."/>
            <person name="Lucas S."/>
            <person name="Lundell T."/>
            <person name="Martin R."/>
            <person name="McLaughlin D.J."/>
            <person name="Morgenstern I."/>
            <person name="Morin E."/>
            <person name="Murat C."/>
            <person name="Nagy L.G."/>
            <person name="Nolan M."/>
            <person name="Ohm R.A."/>
            <person name="Patyshakuliyeva A."/>
            <person name="Rokas A."/>
            <person name="Ruiz-Duenas F.J."/>
            <person name="Sabat G."/>
            <person name="Salamov A."/>
            <person name="Samejima M."/>
            <person name="Schmutz J."/>
            <person name="Slot J.C."/>
            <person name="St John F."/>
            <person name="Stenlid J."/>
            <person name="Sun H."/>
            <person name="Sun S."/>
            <person name="Syed K."/>
            <person name="Tsang A."/>
            <person name="Wiebenga A."/>
            <person name="Young D."/>
            <person name="Pisabarro A."/>
            <person name="Eastwood D.C."/>
            <person name="Martin F."/>
            <person name="Cullen D."/>
            <person name="Grigoriev I.V."/>
            <person name="Hibbett D.S."/>
        </authorList>
    </citation>
    <scope>NUCLEOTIDE SEQUENCE [LARGE SCALE GENOMIC DNA]</scope>
    <source>
        <strain evidence="2 3">ATCC 11539</strain>
    </source>
</reference>
<keyword evidence="3" id="KW-1185">Reference proteome</keyword>